<dbReference type="STRING" id="1072256.CUTER_07220"/>
<dbReference type="InterPro" id="IPR013783">
    <property type="entry name" value="Ig-like_fold"/>
</dbReference>
<evidence type="ECO:0000256" key="9">
    <source>
        <dbReference type="ARBA" id="ARBA00023295"/>
    </source>
</evidence>
<evidence type="ECO:0000256" key="1">
    <source>
        <dbReference type="ARBA" id="ARBA00004496"/>
    </source>
</evidence>
<feature type="binding site" evidence="16">
    <location>
        <begin position="244"/>
        <end position="249"/>
    </location>
    <ligand>
        <name>substrate</name>
    </ligand>
</feature>
<feature type="binding site" evidence="16">
    <location>
        <begin position="308"/>
        <end position="312"/>
    </location>
    <ligand>
        <name>substrate</name>
    </ligand>
</feature>
<evidence type="ECO:0000256" key="2">
    <source>
        <dbReference type="ARBA" id="ARBA00005199"/>
    </source>
</evidence>
<evidence type="ECO:0000313" key="20">
    <source>
        <dbReference type="Proteomes" id="UP000035548"/>
    </source>
</evidence>
<dbReference type="EMBL" id="CP011546">
    <property type="protein sequence ID" value="AKK11433.1"/>
    <property type="molecule type" value="Genomic_DNA"/>
</dbReference>
<keyword evidence="8" id="KW-0119">Carbohydrate metabolism</keyword>
<dbReference type="RefSeq" id="WP_047259848.1">
    <property type="nucleotide sequence ID" value="NZ_CP011546.1"/>
</dbReference>
<evidence type="ECO:0000259" key="18">
    <source>
        <dbReference type="SMART" id="SM00642"/>
    </source>
</evidence>
<feature type="domain" description="Glycosyl hydrolase family 13 catalytic" evidence="18">
    <location>
        <begin position="76"/>
        <end position="496"/>
    </location>
</feature>
<dbReference type="AlphaFoldDB" id="A0A0G3HHL7"/>
<dbReference type="CDD" id="cd11325">
    <property type="entry name" value="AmyAc_GTHase"/>
    <property type="match status" value="1"/>
</dbReference>
<evidence type="ECO:0000256" key="15">
    <source>
        <dbReference type="PIRSR" id="PIRSR006337-1"/>
    </source>
</evidence>
<dbReference type="InterPro" id="IPR012768">
    <property type="entry name" value="Trehalose_TreZ"/>
</dbReference>
<evidence type="ECO:0000256" key="4">
    <source>
        <dbReference type="ARBA" id="ARBA00012268"/>
    </source>
</evidence>
<dbReference type="Gene3D" id="2.60.40.10">
    <property type="entry name" value="Immunoglobulins"/>
    <property type="match status" value="1"/>
</dbReference>
<feature type="active site" description="Nucleophile" evidence="15">
    <location>
        <position position="246"/>
    </location>
</feature>
<proteinExistence type="inferred from homology"/>
<dbReference type="Proteomes" id="UP000035548">
    <property type="component" value="Chromosome"/>
</dbReference>
<keyword evidence="7 14" id="KW-0378">Hydrolase</keyword>
<dbReference type="NCBIfam" id="TIGR02402">
    <property type="entry name" value="trehalose_TreZ"/>
    <property type="match status" value="1"/>
</dbReference>
<protein>
    <recommendedName>
        <fullName evidence="5 13">Malto-oligosyltrehalose trehalohydrolase</fullName>
        <shortName evidence="14">MTHase</shortName>
        <ecNumber evidence="4 13">3.2.1.141</ecNumber>
    </recommendedName>
    <alternativeName>
        <fullName evidence="11 14">4-alpha-D-((1-&gt;4)-alpha-D-glucano)trehalose trehalohydrolase</fullName>
    </alternativeName>
    <alternativeName>
        <fullName evidence="10 14">Maltooligosyl trehalose trehalohydrolase</fullName>
    </alternativeName>
</protein>
<evidence type="ECO:0000256" key="17">
    <source>
        <dbReference type="PIRSR" id="PIRSR006337-3"/>
    </source>
</evidence>
<evidence type="ECO:0000256" key="16">
    <source>
        <dbReference type="PIRSR" id="PIRSR006337-2"/>
    </source>
</evidence>
<evidence type="ECO:0000256" key="3">
    <source>
        <dbReference type="ARBA" id="ARBA00008061"/>
    </source>
</evidence>
<dbReference type="Gene3D" id="3.20.20.80">
    <property type="entry name" value="Glycosidases"/>
    <property type="match status" value="1"/>
</dbReference>
<evidence type="ECO:0000256" key="14">
    <source>
        <dbReference type="PIRNR" id="PIRNR006337"/>
    </source>
</evidence>
<reference evidence="19 20" key="1">
    <citation type="journal article" date="2015" name="Genome Announc.">
        <title>Virulence Factor Genes Detected in the Complete Genome Sequence of Corynebacterium uterequi DSM 45634, Isolated from the Uterus of a Maiden Mare.</title>
        <authorList>
            <person name="Ruckert C."/>
            <person name="Kriete M."/>
            <person name="Jaenicke S."/>
            <person name="Winkler A."/>
            <person name="Tauch A."/>
        </authorList>
    </citation>
    <scope>NUCLEOTIDE SEQUENCE [LARGE SCALE GENOMIC DNA]</scope>
    <source>
        <strain evidence="19 20">DSM 45634</strain>
    </source>
</reference>
<keyword evidence="9 14" id="KW-0326">Glycosidase</keyword>
<comment type="pathway">
    <text evidence="2 14">Glycan biosynthesis; trehalose biosynthesis.</text>
</comment>
<feature type="active site" description="Proton donor" evidence="15">
    <location>
        <position position="283"/>
    </location>
</feature>
<evidence type="ECO:0000256" key="6">
    <source>
        <dbReference type="ARBA" id="ARBA00022490"/>
    </source>
</evidence>
<comment type="similarity">
    <text evidence="3 14">Belongs to the glycosyl hydrolase 13 family.</text>
</comment>
<dbReference type="GO" id="GO:0005992">
    <property type="term" value="P:trehalose biosynthetic process"/>
    <property type="evidence" value="ECO:0007669"/>
    <property type="project" value="UniProtKB-UniRule"/>
</dbReference>
<sequence>MNNYEVWAPNAEAVRLCIDGATTPLTEGERGWWRSDRTPVAGERYQYQLLRDGEWSIPLPDPRSRRQPAGIHGPSAVVADDFCWTDGAYPGRELRGAVLYELHVGTFSPEGTFDGVIDRLDHLADLGVNAIELMPVQPFGGQRNWGYDGVDWFAVHEAYGGPEGLKRLVDAAHGRGIGVVLDVVYNHFGADGNYAGFFGPYTAGGATGWGEVVNVSGASSDEVRAYILDAVRQWLAEFHIDGLRLDAVHAIDDRLAVSLFEELADVAAEVSAATGVPRLLIAESDLNDPRLIAAREDGGYGLTGQWVDDVHHGIHTLVSGETDGYYSDYGTLDVLAYTLRHGWRFNNDYSEFRARHHGRPLDLERTPAWRLVTYTTTHDQTGNRAAGDRPSQHLSPTKLVLKAALVLTSPYTPMLFMGEEFAAQTPFPFFCSHTSDELNTATREGRIEEFQAMGWEPSSVPDPSDPATFASAKLDWEFSSEQRRVLDAYRRLISLRGELAIPETFLDWEVSHGEGWLVLSAPTYRVLANLSDSPCRLDVGGRLLYAFDAPEVTEHDALLGPWEFAIVAR</sequence>
<comment type="subcellular location">
    <subcellularLocation>
        <location evidence="1 15">Cytoplasm</location>
    </subcellularLocation>
</comment>
<keyword evidence="6" id="KW-0963">Cytoplasm</keyword>
<dbReference type="InterPro" id="IPR014756">
    <property type="entry name" value="Ig_E-set"/>
</dbReference>
<feature type="site" description="Transition state stabilizer" evidence="17">
    <location>
        <position position="379"/>
    </location>
</feature>
<dbReference type="SMART" id="SM00642">
    <property type="entry name" value="Aamy"/>
    <property type="match status" value="1"/>
</dbReference>
<organism evidence="19 20">
    <name type="scientific">Corynebacterium uterequi</name>
    <dbReference type="NCBI Taxonomy" id="1072256"/>
    <lineage>
        <taxon>Bacteria</taxon>
        <taxon>Bacillati</taxon>
        <taxon>Actinomycetota</taxon>
        <taxon>Actinomycetes</taxon>
        <taxon>Mycobacteriales</taxon>
        <taxon>Corynebacteriaceae</taxon>
        <taxon>Corynebacterium</taxon>
    </lineage>
</organism>
<dbReference type="GO" id="GO:0005737">
    <property type="term" value="C:cytoplasm"/>
    <property type="evidence" value="ECO:0007669"/>
    <property type="project" value="UniProtKB-SubCell"/>
</dbReference>
<name>A0A0G3HHL7_9CORY</name>
<evidence type="ECO:0000256" key="8">
    <source>
        <dbReference type="ARBA" id="ARBA00023277"/>
    </source>
</evidence>
<feature type="binding site" evidence="16">
    <location>
        <begin position="378"/>
        <end position="383"/>
    </location>
    <ligand>
        <name>substrate</name>
    </ligand>
</feature>
<evidence type="ECO:0000256" key="11">
    <source>
        <dbReference type="ARBA" id="ARBA00033284"/>
    </source>
</evidence>
<dbReference type="KEGG" id="cut:CUTER_07220"/>
<dbReference type="SUPFAM" id="SSF81296">
    <property type="entry name" value="E set domains"/>
    <property type="match status" value="1"/>
</dbReference>
<dbReference type="InterPro" id="IPR006047">
    <property type="entry name" value="GH13_cat_dom"/>
</dbReference>
<evidence type="ECO:0000256" key="12">
    <source>
        <dbReference type="ARBA" id="ARBA00034013"/>
    </source>
</evidence>
<comment type="catalytic activity">
    <reaction evidence="12 14">
        <text>hydrolysis of (1-&gt;4)-alpha-D-glucosidic linkage in 4-alpha-D-[(1-&gt;4)-alpha-D-glucanosyl]n trehalose to yield trehalose and (1-&gt;4)-alpha-D-glucan.</text>
        <dbReference type="EC" id="3.2.1.141"/>
    </reaction>
</comment>
<evidence type="ECO:0000256" key="10">
    <source>
        <dbReference type="ARBA" id="ARBA00032057"/>
    </source>
</evidence>
<evidence type="ECO:0000256" key="13">
    <source>
        <dbReference type="NCBIfam" id="TIGR02402"/>
    </source>
</evidence>
<keyword evidence="20" id="KW-1185">Reference proteome</keyword>
<reference evidence="20" key="2">
    <citation type="submission" date="2015-05" db="EMBL/GenBank/DDBJ databases">
        <title>Complete genome sequence of Corynebacterium uterequi DSM 45634, isolated from the uterus of a maiden mare.</title>
        <authorList>
            <person name="Ruckert C."/>
            <person name="Albersmeier A."/>
            <person name="Winkler A."/>
            <person name="Tauch A."/>
        </authorList>
    </citation>
    <scope>NUCLEOTIDE SEQUENCE [LARGE SCALE GENOMIC DNA]</scope>
    <source>
        <strain evidence="20">DSM 45634</strain>
    </source>
</reference>
<dbReference type="EC" id="3.2.1.141" evidence="4 13"/>
<dbReference type="PIRSF" id="PIRSF006337">
    <property type="entry name" value="Trehalose_TreZ"/>
    <property type="match status" value="1"/>
</dbReference>
<dbReference type="PATRIC" id="fig|1072256.5.peg.1428"/>
<dbReference type="SUPFAM" id="SSF51445">
    <property type="entry name" value="(Trans)glycosidases"/>
    <property type="match status" value="1"/>
</dbReference>
<dbReference type="PANTHER" id="PTHR43651">
    <property type="entry name" value="1,4-ALPHA-GLUCAN-BRANCHING ENZYME"/>
    <property type="match status" value="1"/>
</dbReference>
<dbReference type="Gene3D" id="1.10.10.760">
    <property type="entry name" value="E-set domains of sugar-utilizing enzymes"/>
    <property type="match status" value="1"/>
</dbReference>
<dbReference type="InterPro" id="IPR044901">
    <property type="entry name" value="Trehalose_TreZ_E-set_sf"/>
</dbReference>
<dbReference type="GO" id="GO:0033942">
    <property type="term" value="F:4-alpha-D-(1-&gt;4)-alpha-D-glucanotrehalose trehalohydrolase activity"/>
    <property type="evidence" value="ECO:0007669"/>
    <property type="project" value="UniProtKB-EC"/>
</dbReference>
<dbReference type="OrthoDB" id="9800174at2"/>
<dbReference type="PANTHER" id="PTHR43651:SF11">
    <property type="entry name" value="MALTO-OLIGOSYLTREHALOSE TREHALOHYDROLASE"/>
    <property type="match status" value="1"/>
</dbReference>
<dbReference type="CDD" id="cd02853">
    <property type="entry name" value="E_set_MTHase_like_N"/>
    <property type="match status" value="1"/>
</dbReference>
<dbReference type="UniPathway" id="UPA00299"/>
<dbReference type="Pfam" id="PF00128">
    <property type="entry name" value="Alpha-amylase"/>
    <property type="match status" value="1"/>
</dbReference>
<evidence type="ECO:0000256" key="7">
    <source>
        <dbReference type="ARBA" id="ARBA00022801"/>
    </source>
</evidence>
<evidence type="ECO:0000313" key="19">
    <source>
        <dbReference type="EMBL" id="AKK11433.1"/>
    </source>
</evidence>
<gene>
    <name evidence="19" type="primary">treZ</name>
    <name evidence="19" type="ORF">CUTER_07220</name>
</gene>
<evidence type="ECO:0000256" key="5">
    <source>
        <dbReference type="ARBA" id="ARBA00015938"/>
    </source>
</evidence>
<dbReference type="InterPro" id="IPR017853">
    <property type="entry name" value="GH"/>
</dbReference>
<accession>A0A0G3HHL7</accession>